<feature type="signal peptide" evidence="1">
    <location>
        <begin position="1"/>
        <end position="26"/>
    </location>
</feature>
<sequence>MKRLKYNHSKLAIIALIGSLAFQSCSDENFESDYNQNEYGVYSADYKSLMAGSISQLALRGGNNFLMKPVLYAQHLSQATYTSESQYNQEGGQWDWYYARSLNNLDLIIKDYSGTVTPAMEAQGSKENMIGVSKIFRAIVYKRITDAYGDIPYTEANKMQEGIKTPKFDSQESIYKSLIADLKEGRDMLDASGVTPKGDVLYNGSIARWKKLANSVLLQATLQLSKKYPGASDYAATEFRAALSNSGGVIETVADEAWFTYNSDAAVTNPLNAFRAADYRISAQLLESLKGSASQFNVTSNHTVDARKNAYATQPNGTGLPYGYSLNDLLAAGYTNGTNTLASRFRGVTSARNLMTASYTFLNRAEGAALGWSSEDATALLEKGIVLNYQSLDAKYATTISSSAAAYAAARKADVTTFGIKRVIGEEKWVSLFLNGFEAWSEWRRTGYPALKPAPSSLNGGFIPRRMQYPVNEQIFNSVSYGAAVQKLLPATDLNTSKIWWDQ</sequence>
<dbReference type="PROSITE" id="PS51257">
    <property type="entry name" value="PROKAR_LIPOPROTEIN"/>
    <property type="match status" value="1"/>
</dbReference>
<dbReference type="AlphaFoldDB" id="A0A1U7PWK4"/>
<proteinExistence type="predicted"/>
<dbReference type="InterPro" id="IPR041662">
    <property type="entry name" value="SusD-like_2"/>
</dbReference>
<organism evidence="2 3">
    <name type="scientific">Epilithonimonas bovis DSM 19482</name>
    <dbReference type="NCBI Taxonomy" id="1121284"/>
    <lineage>
        <taxon>Bacteria</taxon>
        <taxon>Pseudomonadati</taxon>
        <taxon>Bacteroidota</taxon>
        <taxon>Flavobacteriia</taxon>
        <taxon>Flavobacteriales</taxon>
        <taxon>Weeksellaceae</taxon>
        <taxon>Chryseobacterium group</taxon>
        <taxon>Epilithonimonas</taxon>
    </lineage>
</organism>
<evidence type="ECO:0000313" key="3">
    <source>
        <dbReference type="Proteomes" id="UP000187261"/>
    </source>
</evidence>
<feature type="chain" id="PRO_5013047047" evidence="1">
    <location>
        <begin position="27"/>
        <end position="503"/>
    </location>
</feature>
<dbReference type="SUPFAM" id="SSF48452">
    <property type="entry name" value="TPR-like"/>
    <property type="match status" value="1"/>
</dbReference>
<protein>
    <submittedName>
        <fullName evidence="2">Starch-binding associating with outer membrane</fullName>
    </submittedName>
</protein>
<gene>
    <name evidence="2" type="ORF">SAMN05660493_01019</name>
</gene>
<dbReference type="Gene3D" id="1.25.40.390">
    <property type="match status" value="1"/>
</dbReference>
<dbReference type="Proteomes" id="UP000187261">
    <property type="component" value="Unassembled WGS sequence"/>
</dbReference>
<dbReference type="EMBL" id="FTPU01000008">
    <property type="protein sequence ID" value="SIT96342.1"/>
    <property type="molecule type" value="Genomic_DNA"/>
</dbReference>
<accession>A0A1U7PWK4</accession>
<dbReference type="STRING" id="1121284.SAMN05660493_01019"/>
<keyword evidence="1" id="KW-0732">Signal</keyword>
<dbReference type="InterPro" id="IPR011990">
    <property type="entry name" value="TPR-like_helical_dom_sf"/>
</dbReference>
<keyword evidence="3" id="KW-1185">Reference proteome</keyword>
<dbReference type="Pfam" id="PF12771">
    <property type="entry name" value="SusD-like_2"/>
    <property type="match status" value="1"/>
</dbReference>
<dbReference type="OrthoDB" id="725917at2"/>
<dbReference type="RefSeq" id="WP_076782386.1">
    <property type="nucleotide sequence ID" value="NZ_FTPU01000008.1"/>
</dbReference>
<reference evidence="3" key="1">
    <citation type="submission" date="2016-10" db="EMBL/GenBank/DDBJ databases">
        <authorList>
            <person name="Varghese N."/>
            <person name="Submissions S."/>
        </authorList>
    </citation>
    <scope>NUCLEOTIDE SEQUENCE [LARGE SCALE GENOMIC DNA]</scope>
    <source>
        <strain evidence="3">DSM 19482</strain>
    </source>
</reference>
<evidence type="ECO:0000313" key="2">
    <source>
        <dbReference type="EMBL" id="SIT96342.1"/>
    </source>
</evidence>
<name>A0A1U7PWK4_9FLAO</name>
<evidence type="ECO:0000256" key="1">
    <source>
        <dbReference type="SAM" id="SignalP"/>
    </source>
</evidence>